<dbReference type="PANTHER" id="PTHR34308:SF1">
    <property type="entry name" value="COBALAMIN BIOSYNTHESIS PROTEIN CBIB"/>
    <property type="match status" value="1"/>
</dbReference>
<evidence type="ECO:0000256" key="2">
    <source>
        <dbReference type="ARBA" id="ARBA00004953"/>
    </source>
</evidence>
<accession>H0UIW5</accession>
<protein>
    <recommendedName>
        <fullName evidence="9">Cobalamin biosynthesis protein CobD</fullName>
    </recommendedName>
</protein>
<dbReference type="PANTHER" id="PTHR34308">
    <property type="entry name" value="COBALAMIN BIOSYNTHESIS PROTEIN CBIB"/>
    <property type="match status" value="1"/>
</dbReference>
<keyword evidence="4 9" id="KW-1003">Cell membrane</keyword>
<feature type="transmembrane region" description="Helical" evidence="9">
    <location>
        <begin position="165"/>
        <end position="184"/>
    </location>
</feature>
<keyword evidence="11" id="KW-1185">Reference proteome</keyword>
<dbReference type="AlphaFoldDB" id="H0UIW5"/>
<dbReference type="GO" id="GO:0015420">
    <property type="term" value="F:ABC-type vitamin B12 transporter activity"/>
    <property type="evidence" value="ECO:0007669"/>
    <property type="project" value="UniProtKB-UniRule"/>
</dbReference>
<comment type="similarity">
    <text evidence="3 9">Belongs to the CobD/CbiB family.</text>
</comment>
<evidence type="ECO:0000256" key="3">
    <source>
        <dbReference type="ARBA" id="ARBA00006263"/>
    </source>
</evidence>
<organism evidence="10 11">
    <name type="scientific">Jonquetella anthropi DSM 22815</name>
    <dbReference type="NCBI Taxonomy" id="885272"/>
    <lineage>
        <taxon>Bacteria</taxon>
        <taxon>Thermotogati</taxon>
        <taxon>Synergistota</taxon>
        <taxon>Synergistia</taxon>
        <taxon>Synergistales</taxon>
        <taxon>Dethiosulfovibrionaceae</taxon>
        <taxon>Jonquetella</taxon>
    </lineage>
</organism>
<evidence type="ECO:0000313" key="10">
    <source>
        <dbReference type="EMBL" id="EHM12759.1"/>
    </source>
</evidence>
<evidence type="ECO:0000256" key="5">
    <source>
        <dbReference type="ARBA" id="ARBA00022573"/>
    </source>
</evidence>
<comment type="pathway">
    <text evidence="2 9">Cofactor biosynthesis; adenosylcobalamin biosynthesis.</text>
</comment>
<dbReference type="NCBIfam" id="TIGR00380">
    <property type="entry name" value="cobal_cbiB"/>
    <property type="match status" value="1"/>
</dbReference>
<evidence type="ECO:0000313" key="11">
    <source>
        <dbReference type="Proteomes" id="UP000003806"/>
    </source>
</evidence>
<proteinExistence type="inferred from homology"/>
<feature type="transmembrane region" description="Helical" evidence="9">
    <location>
        <begin position="94"/>
        <end position="117"/>
    </location>
</feature>
<dbReference type="Proteomes" id="UP000003806">
    <property type="component" value="Chromosome"/>
</dbReference>
<sequence length="325" mass="34587">MTGLFSLAWALAADWLFGDPEGLPHPVCAVGRFIGWWDRLARKRLSGGERSAFRLRLAGLAGWCATVAGTFLFVWATVAAAGRLSAAAGFLVQTYWLFSGLAATCLSREAAAVAGFLRAGDLPSARRRLAGLVGRDTGELSSYQVVQAVVETVAENCSDGALAPIFWAALGAPFGLSAPAMWAYKAVNTMDSMVGYLDETHRDIGFVPAKADDVFNWIPARLAVILFALMAPSLGFDGAKTLRTGFEQGRRHLSPNAGYPEAAMAGALGITLGGTHTYGGMTVVKPELTGGTDEPNVRHIDMARSFLWPATLWAALLLSPLWLLP</sequence>
<keyword evidence="6 9" id="KW-0812">Transmembrane</keyword>
<dbReference type="HAMAP" id="MF_00024">
    <property type="entry name" value="CobD_CbiB"/>
    <property type="match status" value="1"/>
</dbReference>
<name>H0UIW5_9BACT</name>
<comment type="caution">
    <text evidence="9">Lacks conserved residue(s) required for the propagation of feature annotation.</text>
</comment>
<evidence type="ECO:0000256" key="9">
    <source>
        <dbReference type="HAMAP-Rule" id="MF_00024"/>
    </source>
</evidence>
<gene>
    <name evidence="9" type="primary">cobD</name>
    <name evidence="10" type="ORF">JonanDRAFT_0340</name>
</gene>
<dbReference type="Pfam" id="PF03186">
    <property type="entry name" value="CobD_Cbib"/>
    <property type="match status" value="1"/>
</dbReference>
<keyword evidence="8 9" id="KW-0472">Membrane</keyword>
<evidence type="ECO:0000256" key="6">
    <source>
        <dbReference type="ARBA" id="ARBA00022692"/>
    </source>
</evidence>
<dbReference type="STRING" id="885272.JonanDRAFT_0340"/>
<dbReference type="RefSeq" id="WP_008520213.1">
    <property type="nucleotide sequence ID" value="NZ_CM001376.1"/>
</dbReference>
<evidence type="ECO:0000256" key="8">
    <source>
        <dbReference type="ARBA" id="ARBA00023136"/>
    </source>
</evidence>
<evidence type="ECO:0000256" key="4">
    <source>
        <dbReference type="ARBA" id="ARBA00022475"/>
    </source>
</evidence>
<keyword evidence="5 9" id="KW-0169">Cobalamin biosynthesis</keyword>
<dbReference type="HOGENOM" id="CLU_054212_0_0_0"/>
<dbReference type="eggNOG" id="COG1270">
    <property type="taxonomic scope" value="Bacteria"/>
</dbReference>
<keyword evidence="7 9" id="KW-1133">Transmembrane helix</keyword>
<dbReference type="InterPro" id="IPR004485">
    <property type="entry name" value="Cobalamin_biosynth_CobD/CbiB"/>
</dbReference>
<dbReference type="UniPathway" id="UPA00148"/>
<dbReference type="GO" id="GO:0048472">
    <property type="term" value="F:threonine-phosphate decarboxylase activity"/>
    <property type="evidence" value="ECO:0007669"/>
    <property type="project" value="InterPro"/>
</dbReference>
<comment type="function">
    <text evidence="9">Converts cobyric acid to cobinamide by the addition of aminopropanol on the F carboxylic group.</text>
</comment>
<dbReference type="EMBL" id="CM001376">
    <property type="protein sequence ID" value="EHM12759.1"/>
    <property type="molecule type" value="Genomic_DNA"/>
</dbReference>
<feature type="transmembrane region" description="Helical" evidence="9">
    <location>
        <begin position="60"/>
        <end position="82"/>
    </location>
</feature>
<reference evidence="10 11" key="1">
    <citation type="submission" date="2011-11" db="EMBL/GenBank/DDBJ databases">
        <title>The Noncontiguous Finished genome of Jonquetella anthropi DSM 22815.</title>
        <authorList>
            <consortium name="US DOE Joint Genome Institute (JGI-PGF)"/>
            <person name="Lucas S."/>
            <person name="Copeland A."/>
            <person name="Lapidus A."/>
            <person name="Glavina del Rio T."/>
            <person name="Dalin E."/>
            <person name="Tice H."/>
            <person name="Bruce D."/>
            <person name="Goodwin L."/>
            <person name="Pitluck S."/>
            <person name="Peters L."/>
            <person name="Mikhailova N."/>
            <person name="Held B."/>
            <person name="Kyrpides N."/>
            <person name="Mavromatis K."/>
            <person name="Ivanova N."/>
            <person name="Markowitz V."/>
            <person name="Cheng J.-F."/>
            <person name="Hugenholtz P."/>
            <person name="Woyke T."/>
            <person name="Wu D."/>
            <person name="Gronow S."/>
            <person name="Wellnitz S."/>
            <person name="Brambilla E."/>
            <person name="Klenk H.-P."/>
            <person name="Eisen J.A."/>
        </authorList>
    </citation>
    <scope>NUCLEOTIDE SEQUENCE [LARGE SCALE GENOMIC DNA]</scope>
    <source>
        <strain evidence="10 11">DSM 22815</strain>
    </source>
</reference>
<dbReference type="GO" id="GO:0005886">
    <property type="term" value="C:plasma membrane"/>
    <property type="evidence" value="ECO:0007669"/>
    <property type="project" value="UniProtKB-SubCell"/>
</dbReference>
<dbReference type="GO" id="GO:0009236">
    <property type="term" value="P:cobalamin biosynthetic process"/>
    <property type="evidence" value="ECO:0007669"/>
    <property type="project" value="UniProtKB-UniRule"/>
</dbReference>
<evidence type="ECO:0000256" key="7">
    <source>
        <dbReference type="ARBA" id="ARBA00022989"/>
    </source>
</evidence>
<feature type="transmembrane region" description="Helical" evidence="9">
    <location>
        <begin position="306"/>
        <end position="324"/>
    </location>
</feature>
<evidence type="ECO:0000256" key="1">
    <source>
        <dbReference type="ARBA" id="ARBA00004651"/>
    </source>
</evidence>
<dbReference type="OrthoDB" id="9811967at2"/>
<comment type="subcellular location">
    <subcellularLocation>
        <location evidence="1 9">Cell membrane</location>
        <topology evidence="1 9">Multi-pass membrane protein</topology>
    </subcellularLocation>
</comment>